<feature type="chain" id="PRO_5035777571" evidence="1">
    <location>
        <begin position="16"/>
        <end position="155"/>
    </location>
</feature>
<keyword evidence="1" id="KW-0732">Signal</keyword>
<proteinExistence type="predicted"/>
<gene>
    <name evidence="2" type="primary">jg20588</name>
    <name evidence="2" type="ORF">PAEG_LOCUS16316</name>
</gene>
<accession>A0A8S4RRX1</accession>
<sequence length="155" mass="16860">MWGLFVLLAVGGASALRSSSAAIPPYVQARSAFTHSRLYLQQKVPHDRNSYGNSNTRNHLAMGIVVAVTAAIAKNSSEGGTEYDALSILDETVPQVWENYNEVSKGVNQILAEAHAKIQPISGKTEDGRAFQAFAVRIRKEEAKRFVRVDGISTT</sequence>
<evidence type="ECO:0000313" key="3">
    <source>
        <dbReference type="Proteomes" id="UP000838756"/>
    </source>
</evidence>
<dbReference type="OrthoDB" id="6902926at2759"/>
<keyword evidence="3" id="KW-1185">Reference proteome</keyword>
<comment type="caution">
    <text evidence="2">The sequence shown here is derived from an EMBL/GenBank/DDBJ whole genome shotgun (WGS) entry which is preliminary data.</text>
</comment>
<reference evidence="2" key="1">
    <citation type="submission" date="2022-03" db="EMBL/GenBank/DDBJ databases">
        <authorList>
            <person name="Lindestad O."/>
        </authorList>
    </citation>
    <scope>NUCLEOTIDE SEQUENCE</scope>
</reference>
<dbReference type="EMBL" id="CAKXAJ010025447">
    <property type="protein sequence ID" value="CAH2239653.1"/>
    <property type="molecule type" value="Genomic_DNA"/>
</dbReference>
<evidence type="ECO:0000256" key="1">
    <source>
        <dbReference type="SAM" id="SignalP"/>
    </source>
</evidence>
<feature type="signal peptide" evidence="1">
    <location>
        <begin position="1"/>
        <end position="15"/>
    </location>
</feature>
<organism evidence="2 3">
    <name type="scientific">Pararge aegeria aegeria</name>
    <dbReference type="NCBI Taxonomy" id="348720"/>
    <lineage>
        <taxon>Eukaryota</taxon>
        <taxon>Metazoa</taxon>
        <taxon>Ecdysozoa</taxon>
        <taxon>Arthropoda</taxon>
        <taxon>Hexapoda</taxon>
        <taxon>Insecta</taxon>
        <taxon>Pterygota</taxon>
        <taxon>Neoptera</taxon>
        <taxon>Endopterygota</taxon>
        <taxon>Lepidoptera</taxon>
        <taxon>Glossata</taxon>
        <taxon>Ditrysia</taxon>
        <taxon>Papilionoidea</taxon>
        <taxon>Nymphalidae</taxon>
        <taxon>Satyrinae</taxon>
        <taxon>Satyrini</taxon>
        <taxon>Parargina</taxon>
        <taxon>Pararge</taxon>
    </lineage>
</organism>
<name>A0A8S4RRX1_9NEOP</name>
<dbReference type="AlphaFoldDB" id="A0A8S4RRX1"/>
<dbReference type="Proteomes" id="UP000838756">
    <property type="component" value="Unassembled WGS sequence"/>
</dbReference>
<protein>
    <submittedName>
        <fullName evidence="2">Jg20588 protein</fullName>
    </submittedName>
</protein>
<evidence type="ECO:0000313" key="2">
    <source>
        <dbReference type="EMBL" id="CAH2239653.1"/>
    </source>
</evidence>